<dbReference type="PANTHER" id="PTHR12001">
    <property type="entry name" value="GERANYLGERANYL PYROPHOSPHATE SYNTHASE"/>
    <property type="match status" value="1"/>
</dbReference>
<sequence length="324" mass="35506">MDRSSLIIAPIIGEVEDFKQLFGESLSSSNLLLQQVIAHIRQKSGKMMRPMLVLLAAKLLGGVKPATLHAAASLELLHTASLVHDDVVDDSTERRGQLSVNALYNNKVAVLTGDYLLATALVQAGLTRNIGIIDLISVLGRELADGELLQLSNVRSEQFSEDVYFEVIHKKTAALFAACTKAGALSVDADEEKIEFLRRFGEYIGLCFQIRDDIFDYYESKEIGKPTGNDMLEGKLTLPVLYALNSTHDEDAAAIALRVKSGKATADEIARLIAFAKQHDGIEYAIQTMNGYRDKALDLLSFAPANDVTDALAAYINYVVEREK</sequence>
<evidence type="ECO:0000256" key="5">
    <source>
        <dbReference type="ARBA" id="ARBA00022842"/>
    </source>
</evidence>
<dbReference type="PROSITE" id="PS00723">
    <property type="entry name" value="POLYPRENYL_SYNTHASE_1"/>
    <property type="match status" value="1"/>
</dbReference>
<keyword evidence="5" id="KW-0460">Magnesium</keyword>
<comment type="similarity">
    <text evidence="2 6">Belongs to the FPP/GGPP synthase family.</text>
</comment>
<dbReference type="Proteomes" id="UP000886851">
    <property type="component" value="Unassembled WGS sequence"/>
</dbReference>
<comment type="caution">
    <text evidence="7">The sequence shown here is derived from an EMBL/GenBank/DDBJ whole genome shotgun (WGS) entry which is preliminary data.</text>
</comment>
<dbReference type="InterPro" id="IPR033749">
    <property type="entry name" value="Polyprenyl_synt_CS"/>
</dbReference>
<dbReference type="PROSITE" id="PS00444">
    <property type="entry name" value="POLYPRENYL_SYNTHASE_2"/>
    <property type="match status" value="1"/>
</dbReference>
<proteinExistence type="inferred from homology"/>
<evidence type="ECO:0000313" key="7">
    <source>
        <dbReference type="EMBL" id="HIY88708.1"/>
    </source>
</evidence>
<dbReference type="GO" id="GO:0046872">
    <property type="term" value="F:metal ion binding"/>
    <property type="evidence" value="ECO:0007669"/>
    <property type="project" value="UniProtKB-KW"/>
</dbReference>
<dbReference type="Gene3D" id="1.10.600.10">
    <property type="entry name" value="Farnesyl Diphosphate Synthase"/>
    <property type="match status" value="1"/>
</dbReference>
<comment type="cofactor">
    <cofactor evidence="1">
        <name>Mg(2+)</name>
        <dbReference type="ChEBI" id="CHEBI:18420"/>
    </cofactor>
</comment>
<reference evidence="7" key="2">
    <citation type="submission" date="2021-04" db="EMBL/GenBank/DDBJ databases">
        <authorList>
            <person name="Gilroy R."/>
        </authorList>
    </citation>
    <scope>NUCLEOTIDE SEQUENCE</scope>
    <source>
        <strain evidence="7">Gambia2-208</strain>
    </source>
</reference>
<dbReference type="SFLD" id="SFLDS00005">
    <property type="entry name" value="Isoprenoid_Synthase_Type_I"/>
    <property type="match status" value="1"/>
</dbReference>
<dbReference type="Pfam" id="PF00348">
    <property type="entry name" value="polyprenyl_synt"/>
    <property type="match status" value="1"/>
</dbReference>
<reference evidence="7" key="1">
    <citation type="journal article" date="2021" name="PeerJ">
        <title>Extensive microbial diversity within the chicken gut microbiome revealed by metagenomics and culture.</title>
        <authorList>
            <person name="Gilroy R."/>
            <person name="Ravi A."/>
            <person name="Getino M."/>
            <person name="Pursley I."/>
            <person name="Horton D.L."/>
            <person name="Alikhan N.F."/>
            <person name="Baker D."/>
            <person name="Gharbi K."/>
            <person name="Hall N."/>
            <person name="Watson M."/>
            <person name="Adriaenssens E.M."/>
            <person name="Foster-Nyarko E."/>
            <person name="Jarju S."/>
            <person name="Secka A."/>
            <person name="Antonio M."/>
            <person name="Oren A."/>
            <person name="Chaudhuri R.R."/>
            <person name="La Ragione R."/>
            <person name="Hildebrand F."/>
            <person name="Pallen M.J."/>
        </authorList>
    </citation>
    <scope>NUCLEOTIDE SEQUENCE</scope>
    <source>
        <strain evidence="7">Gambia2-208</strain>
    </source>
</reference>
<accession>A0A9D1ZIU1</accession>
<evidence type="ECO:0000313" key="8">
    <source>
        <dbReference type="Proteomes" id="UP000886851"/>
    </source>
</evidence>
<gene>
    <name evidence="7" type="ORF">H9824_08400</name>
</gene>
<dbReference type="CDD" id="cd00685">
    <property type="entry name" value="Trans_IPPS_HT"/>
    <property type="match status" value="1"/>
</dbReference>
<dbReference type="InterPro" id="IPR008949">
    <property type="entry name" value="Isoprenoid_synthase_dom_sf"/>
</dbReference>
<dbReference type="GO" id="GO:0004659">
    <property type="term" value="F:prenyltransferase activity"/>
    <property type="evidence" value="ECO:0007669"/>
    <property type="project" value="InterPro"/>
</dbReference>
<organism evidence="7 8">
    <name type="scientific">Candidatus Bacteroides pullicola</name>
    <dbReference type="NCBI Taxonomy" id="2838475"/>
    <lineage>
        <taxon>Bacteria</taxon>
        <taxon>Pseudomonadati</taxon>
        <taxon>Bacteroidota</taxon>
        <taxon>Bacteroidia</taxon>
        <taxon>Bacteroidales</taxon>
        <taxon>Bacteroidaceae</taxon>
        <taxon>Bacteroides</taxon>
    </lineage>
</organism>
<evidence type="ECO:0000256" key="4">
    <source>
        <dbReference type="ARBA" id="ARBA00022723"/>
    </source>
</evidence>
<dbReference type="AlphaFoldDB" id="A0A9D1ZIU1"/>
<keyword evidence="4" id="KW-0479">Metal-binding</keyword>
<name>A0A9D1ZIU1_9BACE</name>
<dbReference type="GO" id="GO:0008299">
    <property type="term" value="P:isoprenoid biosynthetic process"/>
    <property type="evidence" value="ECO:0007669"/>
    <property type="project" value="InterPro"/>
</dbReference>
<evidence type="ECO:0000256" key="6">
    <source>
        <dbReference type="RuleBase" id="RU004466"/>
    </source>
</evidence>
<dbReference type="EMBL" id="DXCV01000056">
    <property type="protein sequence ID" value="HIY88708.1"/>
    <property type="molecule type" value="Genomic_DNA"/>
</dbReference>
<dbReference type="InterPro" id="IPR000092">
    <property type="entry name" value="Polyprenyl_synt"/>
</dbReference>
<evidence type="ECO:0000256" key="1">
    <source>
        <dbReference type="ARBA" id="ARBA00001946"/>
    </source>
</evidence>
<protein>
    <submittedName>
        <fullName evidence="7">Polyprenyl synthetase family protein</fullName>
    </submittedName>
</protein>
<evidence type="ECO:0000256" key="3">
    <source>
        <dbReference type="ARBA" id="ARBA00022679"/>
    </source>
</evidence>
<dbReference type="SUPFAM" id="SSF48576">
    <property type="entry name" value="Terpenoid synthases"/>
    <property type="match status" value="1"/>
</dbReference>
<keyword evidence="3 6" id="KW-0808">Transferase</keyword>
<dbReference type="PANTHER" id="PTHR12001:SF69">
    <property type="entry name" value="ALL TRANS-POLYPRENYL-DIPHOSPHATE SYNTHASE PDSS1"/>
    <property type="match status" value="1"/>
</dbReference>
<evidence type="ECO:0000256" key="2">
    <source>
        <dbReference type="ARBA" id="ARBA00006706"/>
    </source>
</evidence>